<evidence type="ECO:0000313" key="3">
    <source>
        <dbReference type="EMBL" id="KAH6895912.1"/>
    </source>
</evidence>
<dbReference type="AlphaFoldDB" id="A0A9P9AR51"/>
<keyword evidence="4" id="KW-1185">Reference proteome</keyword>
<proteinExistence type="predicted"/>
<feature type="transmembrane region" description="Helical" evidence="2">
    <location>
        <begin position="928"/>
        <end position="950"/>
    </location>
</feature>
<feature type="compositionally biased region" description="Acidic residues" evidence="1">
    <location>
        <begin position="584"/>
        <end position="593"/>
    </location>
</feature>
<accession>A0A9P9AR51</accession>
<dbReference type="EMBL" id="JAGPYM010000004">
    <property type="protein sequence ID" value="KAH6895912.1"/>
    <property type="molecule type" value="Genomic_DNA"/>
</dbReference>
<keyword evidence="2" id="KW-0472">Membrane</keyword>
<evidence type="ECO:0000256" key="2">
    <source>
        <dbReference type="SAM" id="Phobius"/>
    </source>
</evidence>
<sequence>MVSFVAMLTRPCNIQPTDLEVQDQALMLCLVMETLADDKTMVQVVEALCLNADDLQGFSPCLGPNNLSNVIAMPQFVPSAMPTPPIPAVRMFRKKRRPPTGQDEEGLGVYSLPWPTSQRWNPRYDVPRNSIDPGPYRSDSLEDGLEKDNKDSAAPKLRKQGRTISYGRSRRDLDTRQAGVSKRVSMEDDEEEEEEFSNLRHWLETLSELYMNELDNRARWDPRWLNITRRERFEGLQSASVSVIDYLADDTVRRSEPLTSKGELASALEAQPEESKVRVIMVSDLSRFVMGALGQMHSIDPEFWFEHLVNSGYGASDSGLKLKNAVWMNWVERETRFRHRALPGSGQRTEWNLPRRTRARNWAHMRWGRLGLLHYLGRKGFHEDEIEKRLADGRWTMERDVVLDKNGLLMTHKRQAHVDKQAKKRKKKISQRTKNDGTSTKFKASNVYRAYSAFQNLPRNTTWWSNRDLRVMSPEGISYWSTVDEDGKKTVIIVFDPVRRMRHDKTNEETPSLTFMPRALEVESYTEDELWRTADVGETYLDPPPPPLSKKDLRAKKKQARMERHNEKRERLRRKLGRDKEDPKTEEDEDGYESESSYTSDSEYDEEYQNALRAAYRNPHPLVRDRDFARKYALSTFDLVYRSIKPIPTSELLRDDSIIPTFLTQLSLDDVWQLFTEIRLALDQVDADLGADLHVHLVESYGVMTRQNVAWMRSTLQELVDCVSTIGALARLKSEGPVDEIRTLVEDLTALQRRVDQTLNLIVASTGISQSSLVIDQTSGINKITELAFFFVPLSFITSVFSMQVLELTATPPHIWTWGLSIAVVFLATYIIRSIIRSPSIRIIAMHCRVLMLNRFTSSQSGSSSRRLNSVGNRAIAKFIFFCLVLFILLVAVICIYLFILFILYFGVWLGAAGTATYFIITRWPDVGVLVACFVSLLVAAGGMAGVWYWNSEIQETGESWAIGCLVWMTELIPEKWRFDKVDDDDLAQEGVWTYADQKVVLSST</sequence>
<feature type="transmembrane region" description="Helical" evidence="2">
    <location>
        <begin position="875"/>
        <end position="908"/>
    </location>
</feature>
<feature type="transmembrane region" description="Helical" evidence="2">
    <location>
        <begin position="818"/>
        <end position="836"/>
    </location>
</feature>
<evidence type="ECO:0000313" key="4">
    <source>
        <dbReference type="Proteomes" id="UP000777438"/>
    </source>
</evidence>
<evidence type="ECO:0008006" key="5">
    <source>
        <dbReference type="Google" id="ProtNLM"/>
    </source>
</evidence>
<protein>
    <recommendedName>
        <fullName evidence="5">Mg2+ transporter protein, CorA-like/Zinc transport protein ZntB</fullName>
    </recommendedName>
</protein>
<name>A0A9P9AR51_9HYPO</name>
<feature type="compositionally biased region" description="Basic and acidic residues" evidence="1">
    <location>
        <begin position="144"/>
        <end position="153"/>
    </location>
</feature>
<gene>
    <name evidence="3" type="ORF">B0T10DRAFT_456157</name>
</gene>
<keyword evidence="2" id="KW-1133">Transmembrane helix</keyword>
<feature type="compositionally biased region" description="Basic and acidic residues" evidence="1">
    <location>
        <begin position="560"/>
        <end position="570"/>
    </location>
</feature>
<dbReference type="Proteomes" id="UP000777438">
    <property type="component" value="Unassembled WGS sequence"/>
</dbReference>
<feature type="region of interest" description="Disordered" evidence="1">
    <location>
        <begin position="537"/>
        <end position="605"/>
    </location>
</feature>
<organism evidence="3 4">
    <name type="scientific">Thelonectria olida</name>
    <dbReference type="NCBI Taxonomy" id="1576542"/>
    <lineage>
        <taxon>Eukaryota</taxon>
        <taxon>Fungi</taxon>
        <taxon>Dikarya</taxon>
        <taxon>Ascomycota</taxon>
        <taxon>Pezizomycotina</taxon>
        <taxon>Sordariomycetes</taxon>
        <taxon>Hypocreomycetidae</taxon>
        <taxon>Hypocreales</taxon>
        <taxon>Nectriaceae</taxon>
        <taxon>Thelonectria</taxon>
    </lineage>
</organism>
<evidence type="ECO:0000256" key="1">
    <source>
        <dbReference type="SAM" id="MobiDB-lite"/>
    </source>
</evidence>
<comment type="caution">
    <text evidence="3">The sequence shown here is derived from an EMBL/GenBank/DDBJ whole genome shotgun (WGS) entry which is preliminary data.</text>
</comment>
<dbReference type="OrthoDB" id="3231000at2759"/>
<dbReference type="Gene3D" id="1.20.58.340">
    <property type="entry name" value="Magnesium transport protein CorA, transmembrane region"/>
    <property type="match status" value="1"/>
</dbReference>
<keyword evidence="2" id="KW-0812">Transmembrane</keyword>
<feature type="region of interest" description="Disordered" evidence="1">
    <location>
        <begin position="121"/>
        <end position="191"/>
    </location>
</feature>
<feature type="region of interest" description="Disordered" evidence="1">
    <location>
        <begin position="414"/>
        <end position="438"/>
    </location>
</feature>
<reference evidence="3 4" key="1">
    <citation type="journal article" date="2021" name="Nat. Commun.">
        <title>Genetic determinants of endophytism in the Arabidopsis root mycobiome.</title>
        <authorList>
            <person name="Mesny F."/>
            <person name="Miyauchi S."/>
            <person name="Thiergart T."/>
            <person name="Pickel B."/>
            <person name="Atanasova L."/>
            <person name="Karlsson M."/>
            <person name="Huettel B."/>
            <person name="Barry K.W."/>
            <person name="Haridas S."/>
            <person name="Chen C."/>
            <person name="Bauer D."/>
            <person name="Andreopoulos W."/>
            <person name="Pangilinan J."/>
            <person name="LaButti K."/>
            <person name="Riley R."/>
            <person name="Lipzen A."/>
            <person name="Clum A."/>
            <person name="Drula E."/>
            <person name="Henrissat B."/>
            <person name="Kohler A."/>
            <person name="Grigoriev I.V."/>
            <person name="Martin F.M."/>
            <person name="Hacquard S."/>
        </authorList>
    </citation>
    <scope>NUCLEOTIDE SEQUENCE [LARGE SCALE GENOMIC DNA]</scope>
    <source>
        <strain evidence="3 4">MPI-CAGE-CH-0241</strain>
    </source>
</reference>
<feature type="compositionally biased region" description="Basic residues" evidence="1">
    <location>
        <begin position="422"/>
        <end position="431"/>
    </location>
</feature>